<reference evidence="2 3" key="1">
    <citation type="journal article" date="2014" name="Agronomy (Basel)">
        <title>A Draft Genome Sequence for Ensete ventricosum, the Drought-Tolerant Tree Against Hunger.</title>
        <authorList>
            <person name="Harrison J."/>
            <person name="Moore K.A."/>
            <person name="Paszkiewicz K."/>
            <person name="Jones T."/>
            <person name="Grant M."/>
            <person name="Ambacheew D."/>
            <person name="Muzemil S."/>
            <person name="Studholme D.J."/>
        </authorList>
    </citation>
    <scope>NUCLEOTIDE SEQUENCE [LARGE SCALE GENOMIC DNA]</scope>
</reference>
<feature type="region of interest" description="Disordered" evidence="1">
    <location>
        <begin position="41"/>
        <end position="72"/>
    </location>
</feature>
<evidence type="ECO:0000313" key="2">
    <source>
        <dbReference type="EMBL" id="RRT78244.1"/>
    </source>
</evidence>
<organism evidence="2 3">
    <name type="scientific">Ensete ventricosum</name>
    <name type="common">Abyssinian banana</name>
    <name type="synonym">Musa ensete</name>
    <dbReference type="NCBI Taxonomy" id="4639"/>
    <lineage>
        <taxon>Eukaryota</taxon>
        <taxon>Viridiplantae</taxon>
        <taxon>Streptophyta</taxon>
        <taxon>Embryophyta</taxon>
        <taxon>Tracheophyta</taxon>
        <taxon>Spermatophyta</taxon>
        <taxon>Magnoliopsida</taxon>
        <taxon>Liliopsida</taxon>
        <taxon>Zingiberales</taxon>
        <taxon>Musaceae</taxon>
        <taxon>Ensete</taxon>
    </lineage>
</organism>
<dbReference type="EMBL" id="AMZH03001725">
    <property type="protein sequence ID" value="RRT78244.1"/>
    <property type="molecule type" value="Genomic_DNA"/>
</dbReference>
<protein>
    <submittedName>
        <fullName evidence="2">Uncharacterized protein</fullName>
    </submittedName>
</protein>
<feature type="compositionally biased region" description="Basic and acidic residues" evidence="1">
    <location>
        <begin position="52"/>
        <end position="64"/>
    </location>
</feature>
<name>A0A427APU7_ENSVE</name>
<sequence>MMITVTNRRKSGDETVMSSISLSASRFRTLAFLRSPAGNCIRSPRAHGAPYEPRHGGEASRRPESASNRRPMVQGMVRRFIPPTQPPVPQDVVATGGKCLLLKWVTGMFLSSLVYGYQVVKIESLSYGVLKTSLLSDFPTSE</sequence>
<evidence type="ECO:0000256" key="1">
    <source>
        <dbReference type="SAM" id="MobiDB-lite"/>
    </source>
</evidence>
<comment type="caution">
    <text evidence="2">The sequence shown here is derived from an EMBL/GenBank/DDBJ whole genome shotgun (WGS) entry which is preliminary data.</text>
</comment>
<evidence type="ECO:0000313" key="3">
    <source>
        <dbReference type="Proteomes" id="UP000287651"/>
    </source>
</evidence>
<accession>A0A427APU7</accession>
<dbReference type="AlphaFoldDB" id="A0A427APU7"/>
<gene>
    <name evidence="2" type="ORF">B296_00027343</name>
</gene>
<proteinExistence type="predicted"/>
<dbReference type="Proteomes" id="UP000287651">
    <property type="component" value="Unassembled WGS sequence"/>
</dbReference>